<dbReference type="InterPro" id="IPR000198">
    <property type="entry name" value="RhoGAP_dom"/>
</dbReference>
<name>A0A4W5RE90_9TELE</name>
<dbReference type="Ensembl" id="ENSHHUT00000085281.1">
    <property type="protein sequence ID" value="ENSHHUP00000082669.1"/>
    <property type="gene ID" value="ENSHHUG00000048017.1"/>
</dbReference>
<organism evidence="2 3">
    <name type="scientific">Hucho hucho</name>
    <name type="common">huchen</name>
    <dbReference type="NCBI Taxonomy" id="62062"/>
    <lineage>
        <taxon>Eukaryota</taxon>
        <taxon>Metazoa</taxon>
        <taxon>Chordata</taxon>
        <taxon>Craniata</taxon>
        <taxon>Vertebrata</taxon>
        <taxon>Euteleostomi</taxon>
        <taxon>Actinopterygii</taxon>
        <taxon>Neopterygii</taxon>
        <taxon>Teleostei</taxon>
        <taxon>Protacanthopterygii</taxon>
        <taxon>Salmoniformes</taxon>
        <taxon>Salmonidae</taxon>
        <taxon>Salmoninae</taxon>
        <taxon>Hucho</taxon>
    </lineage>
</organism>
<dbReference type="PROSITE" id="PS50238">
    <property type="entry name" value="RHOGAP"/>
    <property type="match status" value="1"/>
</dbReference>
<dbReference type="SUPFAM" id="SSF48350">
    <property type="entry name" value="GTPase activation domain, GAP"/>
    <property type="match status" value="1"/>
</dbReference>
<feature type="domain" description="Rho-GAP" evidence="1">
    <location>
        <begin position="19"/>
        <end position="205"/>
    </location>
</feature>
<dbReference type="PANTHER" id="PTHR15670">
    <property type="entry name" value="RHO GTPASE ACTIVATING PROTEIN 11A"/>
    <property type="match status" value="1"/>
</dbReference>
<dbReference type="GO" id="GO:0007165">
    <property type="term" value="P:signal transduction"/>
    <property type="evidence" value="ECO:0007669"/>
    <property type="project" value="InterPro"/>
</dbReference>
<proteinExistence type="predicted"/>
<dbReference type="GeneTree" id="ENSGT00940000155312"/>
<evidence type="ECO:0000313" key="2">
    <source>
        <dbReference type="Ensembl" id="ENSHHUP00000082669.1"/>
    </source>
</evidence>
<dbReference type="SMART" id="SM00324">
    <property type="entry name" value="RhoGAP"/>
    <property type="match status" value="1"/>
</dbReference>
<accession>A0A4W5RE90</accession>
<dbReference type="GO" id="GO:0005096">
    <property type="term" value="F:GTPase activator activity"/>
    <property type="evidence" value="ECO:0007669"/>
    <property type="project" value="TreeGrafter"/>
</dbReference>
<dbReference type="InterPro" id="IPR008936">
    <property type="entry name" value="Rho_GTPase_activation_prot"/>
</dbReference>
<dbReference type="PANTHER" id="PTHR15670:SF4">
    <property type="entry name" value="RHO GTPASE-ACTIVATING PROTEIN 11A"/>
    <property type="match status" value="1"/>
</dbReference>
<protein>
    <recommendedName>
        <fullName evidence="1">Rho-GAP domain-containing protein</fullName>
    </recommendedName>
</protein>
<dbReference type="Pfam" id="PF00620">
    <property type="entry name" value="RhoGAP"/>
    <property type="match status" value="1"/>
</dbReference>
<reference evidence="2" key="3">
    <citation type="submission" date="2025-09" db="UniProtKB">
        <authorList>
            <consortium name="Ensembl"/>
        </authorList>
    </citation>
    <scope>IDENTIFICATION</scope>
</reference>
<reference evidence="2" key="2">
    <citation type="submission" date="2025-08" db="UniProtKB">
        <authorList>
            <consortium name="Ensembl"/>
        </authorList>
    </citation>
    <scope>IDENTIFICATION</scope>
</reference>
<evidence type="ECO:0000259" key="1">
    <source>
        <dbReference type="PROSITE" id="PS50238"/>
    </source>
</evidence>
<reference evidence="3" key="1">
    <citation type="submission" date="2018-06" db="EMBL/GenBank/DDBJ databases">
        <title>Genome assembly of Danube salmon.</title>
        <authorList>
            <person name="Macqueen D.J."/>
            <person name="Gundappa M.K."/>
        </authorList>
    </citation>
    <scope>NUCLEOTIDE SEQUENCE [LARGE SCALE GENOMIC DNA]</scope>
</reference>
<sequence length="220" mass="24605">MDDHRRVVAVIHALKASGVRVKNWKNFLNGFLVDACEFLTQHLHTEGLFRKTGSFSRMRALRGEPIFSLPHSATLQPCDVASLVKQFLRELPSPLIPMDLQVPLCRAQGLEEEEGEQGKDGALLLTALFPPSHSRALRYFCTFLRQTAQRCKENRMEVGNLALVIAPNLLHCPAGGSKLTAGTERRLHRQAAVIKKLIIHADRIGKFREIYICIVADDGC</sequence>
<dbReference type="Gene3D" id="1.10.555.10">
    <property type="entry name" value="Rho GTPase activation protein"/>
    <property type="match status" value="1"/>
</dbReference>
<dbReference type="AlphaFoldDB" id="A0A4W5RE90"/>
<dbReference type="STRING" id="62062.ENSHHUP00000082669"/>
<dbReference type="InterPro" id="IPR042869">
    <property type="entry name" value="ARHGAP11A/B"/>
</dbReference>
<keyword evidence="3" id="KW-1185">Reference proteome</keyword>
<dbReference type="Proteomes" id="UP000314982">
    <property type="component" value="Unassembled WGS sequence"/>
</dbReference>
<evidence type="ECO:0000313" key="3">
    <source>
        <dbReference type="Proteomes" id="UP000314982"/>
    </source>
</evidence>